<feature type="compositionally biased region" description="Polar residues" evidence="5">
    <location>
        <begin position="80"/>
        <end position="90"/>
    </location>
</feature>
<protein>
    <recommendedName>
        <fullName evidence="6">TATA element modulatory factor 1 TATA binding domain-containing protein</fullName>
    </recommendedName>
</protein>
<evidence type="ECO:0000256" key="5">
    <source>
        <dbReference type="SAM" id="MobiDB-lite"/>
    </source>
</evidence>
<feature type="region of interest" description="Disordered" evidence="5">
    <location>
        <begin position="131"/>
        <end position="232"/>
    </location>
</feature>
<proteinExistence type="predicted"/>
<feature type="compositionally biased region" description="Basic and acidic residues" evidence="5">
    <location>
        <begin position="38"/>
        <end position="50"/>
    </location>
</feature>
<feature type="compositionally biased region" description="Polar residues" evidence="5">
    <location>
        <begin position="220"/>
        <end position="232"/>
    </location>
</feature>
<dbReference type="GO" id="GO:0005794">
    <property type="term" value="C:Golgi apparatus"/>
    <property type="evidence" value="ECO:0007669"/>
    <property type="project" value="UniProtKB-SubCell"/>
</dbReference>
<feature type="region of interest" description="Disordered" evidence="5">
    <location>
        <begin position="344"/>
        <end position="364"/>
    </location>
</feature>
<feature type="region of interest" description="Disordered" evidence="5">
    <location>
        <begin position="24"/>
        <end position="116"/>
    </location>
</feature>
<dbReference type="Pfam" id="PF12329">
    <property type="entry name" value="TMF_DNA_bd"/>
    <property type="match status" value="1"/>
</dbReference>
<dbReference type="PANTHER" id="PTHR46515:SF1">
    <property type="entry name" value="TATA ELEMENT MODULATORY FACTOR"/>
    <property type="match status" value="1"/>
</dbReference>
<feature type="domain" description="TATA element modulatory factor 1 TATA binding" evidence="6">
    <location>
        <begin position="775"/>
        <end position="889"/>
    </location>
</feature>
<feature type="region of interest" description="Disordered" evidence="5">
    <location>
        <begin position="539"/>
        <end position="572"/>
    </location>
</feature>
<dbReference type="InterPro" id="IPR022092">
    <property type="entry name" value="TMF_DNA-bd"/>
</dbReference>
<gene>
    <name evidence="7" type="ORF">B5807_06298</name>
</gene>
<keyword evidence="8" id="KW-1185">Reference proteome</keyword>
<keyword evidence="3 4" id="KW-0175">Coiled coil</keyword>
<evidence type="ECO:0000256" key="2">
    <source>
        <dbReference type="ARBA" id="ARBA00023034"/>
    </source>
</evidence>
<evidence type="ECO:0000256" key="3">
    <source>
        <dbReference type="ARBA" id="ARBA00023054"/>
    </source>
</evidence>
<dbReference type="PANTHER" id="PTHR46515">
    <property type="entry name" value="TATA ELEMENT MODULATORY FACTOR TMF1"/>
    <property type="match status" value="1"/>
</dbReference>
<evidence type="ECO:0000259" key="6">
    <source>
        <dbReference type="Pfam" id="PF12325"/>
    </source>
</evidence>
<evidence type="ECO:0000313" key="7">
    <source>
        <dbReference type="EMBL" id="OSS49650.1"/>
    </source>
</evidence>
<evidence type="ECO:0000313" key="8">
    <source>
        <dbReference type="Proteomes" id="UP000193240"/>
    </source>
</evidence>
<name>A0A1Y2M0H6_EPING</name>
<feature type="compositionally biased region" description="Low complexity" evidence="5">
    <location>
        <begin position="57"/>
        <end position="68"/>
    </location>
</feature>
<accession>A0A1Y2M0H6</accession>
<reference evidence="7 8" key="1">
    <citation type="journal article" date="2017" name="Genome Announc.">
        <title>Genome sequence of the saprophytic ascomycete Epicoccum nigrum ICMP 19927 strain isolated from New Zealand.</title>
        <authorList>
            <person name="Fokin M."/>
            <person name="Fleetwood D."/>
            <person name="Weir B.S."/>
            <person name="Villas-Boas S.G."/>
        </authorList>
    </citation>
    <scope>NUCLEOTIDE SEQUENCE [LARGE SCALE GENOMIC DNA]</scope>
    <source>
        <strain evidence="7 8">ICMP 19927</strain>
    </source>
</reference>
<dbReference type="InterPro" id="IPR022091">
    <property type="entry name" value="TMF_TATA-bd"/>
</dbReference>
<comment type="subcellular location">
    <subcellularLocation>
        <location evidence="1">Golgi apparatus</location>
    </subcellularLocation>
</comment>
<feature type="compositionally biased region" description="Basic and acidic residues" evidence="5">
    <location>
        <begin position="539"/>
        <end position="565"/>
    </location>
</feature>
<dbReference type="STRING" id="105696.A0A1Y2M0H6"/>
<dbReference type="AlphaFoldDB" id="A0A1Y2M0H6"/>
<feature type="coiled-coil region" evidence="4">
    <location>
        <begin position="788"/>
        <end position="836"/>
    </location>
</feature>
<organism evidence="7 8">
    <name type="scientific">Epicoccum nigrum</name>
    <name type="common">Soil fungus</name>
    <name type="synonym">Epicoccum purpurascens</name>
    <dbReference type="NCBI Taxonomy" id="105696"/>
    <lineage>
        <taxon>Eukaryota</taxon>
        <taxon>Fungi</taxon>
        <taxon>Dikarya</taxon>
        <taxon>Ascomycota</taxon>
        <taxon>Pezizomycotina</taxon>
        <taxon>Dothideomycetes</taxon>
        <taxon>Pleosporomycetidae</taxon>
        <taxon>Pleosporales</taxon>
        <taxon>Pleosporineae</taxon>
        <taxon>Didymellaceae</taxon>
        <taxon>Epicoccum</taxon>
    </lineage>
</organism>
<sequence>MSSKNWWNSAISGLESRLDTILAEDGTPKPADAAAKQDGSEKTAVDKKLAVEQGGLSRNSSRSRPNSRLQERLAKAVTKGTENARTSSDMGSRPESPALRSPGVAAVADTGRTSIDSKASEAVDLAVNALEAEPVEAVEEERKGDAAKPSTEASAPAAPQPMASPQTAPLVSEQPAAMRMPVMSVPSIVTPQGSSPRQSMDSNISRPSVDLSTPAEPELPSTQDPDILTSELSSLQEAYEETVRGHRDELNSHLERIDALQSKLTYLSQQLAASAKAAAGEASATPQEKKLAEKDVQIAALMEEGQKLSKTEMKHMTTIKQLRARGQEQNKELITLKQRLAKAERGLTEQSERAKRAEASEKAAQEKLKVVDKIEKDINAIRAEREEANLKITELRKQLTEALSRAEDAEKRVKAGSLEAEKRVTASLQEDLDNLRIEKKLAEDRAKKEVHAAQELAKSQQDKTKVTELELRGEIANLESKMELLRSRSEEASSSATGDSQAKLLRQIETLQTQYSLASENWQGIETTLTSRVTALEKDRDEAAKRESDLRRKARDANTKARRLEEELDGLSDRNSTLEQDLAEQRAAVSKLQAKLTAAETATQDAAAVLEREKRVWEAETQQRLEEEKTRWQLETQRQNPLTIATHLRADSPSLSNRQRSPDPLGIYGFTRAPRSTASPRVDATLSPIDRMLEDHTRRPSNPRHRSSPSARTPEIGTPQRQNSFPSGMSSLSSLNGTNGPNNLTGTPSIHTVDYDEPSFDHSSSPHRTINDMISVSTVGAGPSVQLVERMSAAVRRLESEKATHKEEMGRLSAQRDEAREEVVALMREVDANRETGARVGALEKELGEVRERYETMLEMLGEKTERVEELEGDLVEVKKMYRELVSTMGKG</sequence>
<dbReference type="Pfam" id="PF12325">
    <property type="entry name" value="TMF_TATA_bd"/>
    <property type="match status" value="1"/>
</dbReference>
<dbReference type="FunCoup" id="A0A1Y2M0H6">
    <property type="interactions" value="489"/>
</dbReference>
<dbReference type="OMA" id="EEMHGYI"/>
<evidence type="ECO:0000256" key="4">
    <source>
        <dbReference type="SAM" id="Coils"/>
    </source>
</evidence>
<feature type="compositionally biased region" description="Polar residues" evidence="5">
    <location>
        <begin position="187"/>
        <end position="206"/>
    </location>
</feature>
<dbReference type="EMBL" id="KZ107843">
    <property type="protein sequence ID" value="OSS49650.1"/>
    <property type="molecule type" value="Genomic_DNA"/>
</dbReference>
<dbReference type="GO" id="GO:0005783">
    <property type="term" value="C:endoplasmic reticulum"/>
    <property type="evidence" value="ECO:0007669"/>
    <property type="project" value="TreeGrafter"/>
</dbReference>
<dbReference type="InterPro" id="IPR052602">
    <property type="entry name" value="Growth_transcription_reg"/>
</dbReference>
<keyword evidence="2" id="KW-0333">Golgi apparatus</keyword>
<feature type="compositionally biased region" description="Low complexity" evidence="5">
    <location>
        <begin position="153"/>
        <end position="169"/>
    </location>
</feature>
<feature type="compositionally biased region" description="Low complexity" evidence="5">
    <location>
        <begin position="723"/>
        <end position="749"/>
    </location>
</feature>
<feature type="region of interest" description="Disordered" evidence="5">
    <location>
        <begin position="643"/>
        <end position="765"/>
    </location>
</feature>
<dbReference type="Proteomes" id="UP000193240">
    <property type="component" value="Unassembled WGS sequence"/>
</dbReference>
<evidence type="ECO:0000256" key="1">
    <source>
        <dbReference type="ARBA" id="ARBA00004555"/>
    </source>
</evidence>
<dbReference type="InParanoid" id="A0A1Y2M0H6"/>
<feature type="coiled-coil region" evidence="4">
    <location>
        <begin position="861"/>
        <end position="888"/>
    </location>
</feature>